<name>R4XCC1_TAPDE</name>
<dbReference type="OrthoDB" id="508119at2759"/>
<dbReference type="Pfam" id="PF11951">
    <property type="entry name" value="Fungal_trans_2"/>
    <property type="match status" value="1"/>
</dbReference>
<dbReference type="GO" id="GO:0003700">
    <property type="term" value="F:DNA-binding transcription factor activity"/>
    <property type="evidence" value="ECO:0007669"/>
    <property type="project" value="TreeGrafter"/>
</dbReference>
<dbReference type="PANTHER" id="PTHR37534">
    <property type="entry name" value="TRANSCRIPTIONAL ACTIVATOR PROTEIN UGA3"/>
    <property type="match status" value="1"/>
</dbReference>
<dbReference type="Proteomes" id="UP000013776">
    <property type="component" value="Unassembled WGS sequence"/>
</dbReference>
<evidence type="ECO:0000313" key="3">
    <source>
        <dbReference type="EMBL" id="CCG82021.1"/>
    </source>
</evidence>
<comment type="subcellular location">
    <subcellularLocation>
        <location evidence="1">Nucleus</location>
    </subcellularLocation>
</comment>
<gene>
    <name evidence="3" type="ORF">TAPDE_001937</name>
</gene>
<dbReference type="GO" id="GO:0045944">
    <property type="term" value="P:positive regulation of transcription by RNA polymerase II"/>
    <property type="evidence" value="ECO:0007669"/>
    <property type="project" value="TreeGrafter"/>
</dbReference>
<proteinExistence type="predicted"/>
<keyword evidence="2" id="KW-0539">Nucleus</keyword>
<dbReference type="InterPro" id="IPR021858">
    <property type="entry name" value="Fun_TF"/>
</dbReference>
<evidence type="ECO:0000313" key="4">
    <source>
        <dbReference type="Proteomes" id="UP000013776"/>
    </source>
</evidence>
<dbReference type="AlphaFoldDB" id="R4XCC1"/>
<accession>R4XCC1</accession>
<dbReference type="EMBL" id="CAHR02000067">
    <property type="protein sequence ID" value="CCG82021.1"/>
    <property type="molecule type" value="Genomic_DNA"/>
</dbReference>
<dbReference type="GO" id="GO:0000976">
    <property type="term" value="F:transcription cis-regulatory region binding"/>
    <property type="evidence" value="ECO:0007669"/>
    <property type="project" value="TreeGrafter"/>
</dbReference>
<keyword evidence="4" id="KW-1185">Reference proteome</keyword>
<evidence type="ECO:0000256" key="1">
    <source>
        <dbReference type="ARBA" id="ARBA00004123"/>
    </source>
</evidence>
<dbReference type="STRING" id="1097556.R4XCC1"/>
<dbReference type="PANTHER" id="PTHR37534:SF49">
    <property type="entry name" value="LYSINE BIOSYNTHESIS REGULATORY PROTEIN LYS14"/>
    <property type="match status" value="1"/>
</dbReference>
<sequence>MSMDGTGHTAEFWDFNDLIWQDTSALNPNTADWMPRGSSLSTILHSCTAESPNSNLSLSGLPLNLPSPASSTEAGHALVENFLDSVAPPILAAVEFGPRWTSTKMLFASLASASDMVRYAIMAFSALQIGDQDPSTWHKHKLHYDKAAKSFTSYMNDVKQARNNPRLDLQSPLATSFFLAYNALLTNRVDEAQSVLKEAAALVHTSRTKNFTLSEKRLFSWVRLVDARACLAGGEGAFLQETDSEAFSPDAHPKEELQLEADVPTHSMDAQIEEVLFDVLHSPGLIFYQRVQSIMARVSKIDPWHRSRGTVADETEVMRIAEDIRQDLEQLGGARPSLTDHAVSGRLSDRHLGWSIAVAITHSYRLYWANYEAAFIHLHRVAHKHLPVTKEVLRARTTIKRIARLLQQDDDRPLPVNFIWPLLMACCEEDILDERKWMIGAIRSMQSGTSNAKPIADVLEEVHRRQDATGHRVDVRQTSVDLFNMSFAVF</sequence>
<protein>
    <submittedName>
        <fullName evidence="3">C6 finger domain protein</fullName>
    </submittedName>
</protein>
<evidence type="ECO:0000256" key="2">
    <source>
        <dbReference type="ARBA" id="ARBA00023242"/>
    </source>
</evidence>
<organism evidence="3 4">
    <name type="scientific">Taphrina deformans (strain PYCC 5710 / ATCC 11124 / CBS 356.35 / IMI 108563 / JCM 9778 / NBRC 8474)</name>
    <name type="common">Peach leaf curl fungus</name>
    <name type="synonym">Lalaria deformans</name>
    <dbReference type="NCBI Taxonomy" id="1097556"/>
    <lineage>
        <taxon>Eukaryota</taxon>
        <taxon>Fungi</taxon>
        <taxon>Dikarya</taxon>
        <taxon>Ascomycota</taxon>
        <taxon>Taphrinomycotina</taxon>
        <taxon>Taphrinomycetes</taxon>
        <taxon>Taphrinales</taxon>
        <taxon>Taphrinaceae</taxon>
        <taxon>Taphrina</taxon>
    </lineage>
</organism>
<dbReference type="VEuPathDB" id="FungiDB:TAPDE_001937"/>
<dbReference type="eggNOG" id="ENOG502RXEV">
    <property type="taxonomic scope" value="Eukaryota"/>
</dbReference>
<comment type="caution">
    <text evidence="3">The sequence shown here is derived from an EMBL/GenBank/DDBJ whole genome shotgun (WGS) entry which is preliminary data.</text>
</comment>
<reference evidence="3 4" key="1">
    <citation type="journal article" date="2013" name="MBio">
        <title>Genome sequencing of the plant pathogen Taphrina deformans, the causal agent of peach leaf curl.</title>
        <authorList>
            <person name="Cisse O.H."/>
            <person name="Almeida J.M.G.C.F."/>
            <person name="Fonseca A."/>
            <person name="Kumar A.A."/>
            <person name="Salojaervi J."/>
            <person name="Overmyer K."/>
            <person name="Hauser P.M."/>
            <person name="Pagni M."/>
        </authorList>
    </citation>
    <scope>NUCLEOTIDE SEQUENCE [LARGE SCALE GENOMIC DNA]</scope>
    <source>
        <strain evidence="4">PYCC 5710 / ATCC 11124 / CBS 356.35 / IMI 108563 / JCM 9778 / NBRC 8474</strain>
    </source>
</reference>
<dbReference type="GO" id="GO:0005634">
    <property type="term" value="C:nucleus"/>
    <property type="evidence" value="ECO:0007669"/>
    <property type="project" value="UniProtKB-SubCell"/>
</dbReference>